<dbReference type="Proteomes" id="UP000249661">
    <property type="component" value="Unassembled WGS sequence"/>
</dbReference>
<reference evidence="1" key="1">
    <citation type="submission" date="2018-02" db="EMBL/GenBank/DDBJ databases">
        <title>The genomes of Aspergillus section Nigri reveals drivers in fungal speciation.</title>
        <authorList>
            <consortium name="DOE Joint Genome Institute"/>
            <person name="Vesth T.C."/>
            <person name="Nybo J."/>
            <person name="Theobald S."/>
            <person name="Brandl J."/>
            <person name="Frisvad J.C."/>
            <person name="Nielsen K.F."/>
            <person name="Lyhne E.K."/>
            <person name="Kogle M.E."/>
            <person name="Kuo A."/>
            <person name="Riley R."/>
            <person name="Clum A."/>
            <person name="Nolan M."/>
            <person name="Lipzen A."/>
            <person name="Salamov A."/>
            <person name="Henrissat B."/>
            <person name="Wiebenga A."/>
            <person name="De vries R.P."/>
            <person name="Grigoriev I.V."/>
            <person name="Mortensen U.H."/>
            <person name="Andersen M.R."/>
            <person name="Baker S.E."/>
        </authorList>
    </citation>
    <scope>NUCLEOTIDE SEQUENCE</scope>
    <source>
        <strain evidence="1">CBS 121060</strain>
    </source>
</reference>
<evidence type="ECO:0000313" key="1">
    <source>
        <dbReference type="EMBL" id="RAH63752.1"/>
    </source>
</evidence>
<sequence length="2551" mass="282014">MSDSKPAVLLFGSLSLSFDEKAFQQLQRTIIADGRHHWAWETLTCLPHSYQTIVAAVPALESASTLQHLHDLKKAVQRQQPLTIPFPLPNSALIPLVVVFQLTQYADMVEDAAIDLDPRIDLFAASIHGQETLGFCTGLLSAITVSSARNKEQFCHFAAVAARLGLLVGMVVDACDAASMGPSRSLIAAWSSEKKQNELHQILQDFPKAYLSVYYDEDRATVTTAASTLSPLLEQCRAAGILAAEVGLYGRFHSDAHSNLLPAILELCDAHPSFQFPDASELVIPTRSNAGGAFIHQGFLHRHALQQILIDPPQWFAAVDTVRKSRLQEDDAHVVSFGTERCIPPSLMRTAASYTYSGNDIAVVGMACKTAGADNLEEFWDLLCAGESQHKEVPQERFGFETVFRDVDHKRKWFGNFINGHDEFDHKFFKKSPRESATMDPQQRHLLQIAYQTVEQSGYFHNPSPDKRIGCYIGVCACDYEANIACHAPNAFSATGNLQGFIAGKVSHFFGWTGPGLTIDTACSSSAVAVHQACKAIGGGECSAALAGGTHVMTNPLWFQNLAGASFLSPTGQCKPFDIRADGYCRGEGIAAIFLKKLSAAVADGDQIMGVIPATAVQQNQDCTPIFVPNVPSLSDLFQDVSKRARLTPEEISIVEAHGTGTAVGDPAEYDSVRAVLGRSIRKKPLMLSSVKGLVGHVECTSGIISIIKVLLMIQKSMIPPQASFTTINPAIKATSTDNIVIPTSLQQWNVGFKAALINNYGASGSNASLIITQAPAQARRAIGRTVHDSMRYPFRITGFDDYSIRQYSKGLRDYLNRDLSEPNLSDIAFNSARQSNWHLDRTLMFSVKSIDELNKDLQAYENGNSNITSVSLASSRPAVLCFGGQVSKFIGLDRLVYEHVAVFRKHLKTVDAVARAMGVGSIFPDIFSRASIGDPVKLQVMLFSLQYASAHSWIDSGIQPAAVVGHSFGELTALCVAGALSLEDTMRMIVARATIVRDFWGPDNGAMVAVEANLHEVEALLVESKAYCAGIESATIACYNGPRSYTLAGATPAVQAVIETLSLSAFSSIKHKRLNVTNSFHCSLLDPLLGRLEQSAQEFVFKDPIIHLERATESAAGEKLTPQFVAQHIRSPVFFHQAIKRLSCKYPSCVFLEAGSASTVTNMASRALGSPESSHFQSINITCDNEWNNLVDATLSLWKAGLGVQFWAHQSSQTKEHPILLLPPYQFERSKHWIELKTPPRITSEEDLRPKIMEQDLPEKLFKFVGYQDKAERQARFRINTLAAEYDRLLRGHVIAQTAPICPATIQLDIVIEAVRSIKPAFSSSKLEPRLYNVENASPLCINRGQAVWVEAVAEGSAATTWNFQVFSNDLQNEAPRTVHTTGQIVFQSVDDLALKLEVARLERHFSHEQCIEILRSNNPDDEVLQSRNIYKIFAEIVDYGEEYRGLQKLVSKGNQSAGLVAKKYNPESWLDGHLADSFCQVGGIYVNCMVDRTMSDMYIANGVEQWVRSPRLHQQDSRPDSYHVLATHHRPSPKAFLTDVFIFNPTNGSLIEAILGISYVRVPKASISRLLSRLTMGDFQKVAEASTSEPFHGDTDAEKKVLAVPQAKVQRASPSASNKVQAPGKLETAPKVKTILAELSGLELKEIKDDSNLADLGIDSLMGMELAHEIEAAFQITIPENELMDVIDIPSLMKCVETVIGGGVVTATESSDQSTSESEESDTKPSGYTTPSTASEVAEPAKSVQNIGLNLSFCSVIEAFNEVKNNTDDHIVEYKQGNYFETVLPLQDQMCVSLVLEAFDKLGQHIRNANPGDKFVRIEHAREHARLVDYLYRMLDEGAGLVNTDGDCITRTAVLPPFSSSEILAELVTRFPDQSMADKLTFYTGSQLADVLRGQTDGIKLIFGTPKGRDLVSNMYAEWPLNRLFYLQMEEFISRLVSKVDMTQGAIKILEMGAGTGGTTRWLVPLLAELNIPVEYTFTDLAPSFVAAARKRFGKQYPFMKFRTHDIEKAPADDLLGTQHIIIASNAVHATHSLRVSASNIRKALRSDGLLMMLEMTSTMYWVDITFGLFEGWWYFDDERTHAVTHESLWETELHSAGYGHVDWTDGARPENRLEKLIIAFASGGRYERLPQSHPIESLSTDCAARQTVIDRYLRKMTAGWEAPSVKVGPTNRDRKCIVLTGATGSLGSHVVQKLASSPGVTNIICLNRRSRLDADQRQLQSLSQKGIWLPDDAIDKLTIMDADLARPQLGLSSPQYESLVSTTTHIIHNAWLMNAKWPLDRFESQLCIMRNLLDFASAVVGHGCNIVTFQLISSIATVGHYPLHTGRPRVPEVMMGIESVLPTGYGDAKYICELMLESTLRLHPDKFHAMTVRPGQIAGSSESGYWNPREHFSFVIKSSQTLGALPRFEGLLSWTPVDFVAGTTVDLLFRDDQPYPVYHIENPIRQRWEDMMPVLADELHLPQTNMIPFSEWVQRVREYSRHAGSERETAIMLVDFLDENFLRMSCGGLLLETRRCREHSKTLADMGPVSEDVTRLYIKNWRAMKFLN</sequence>
<evidence type="ECO:0000313" key="2">
    <source>
        <dbReference type="Proteomes" id="UP000249661"/>
    </source>
</evidence>
<organism evidence="1 2">
    <name type="scientific">Aspergillus aculeatinus CBS 121060</name>
    <dbReference type="NCBI Taxonomy" id="1448322"/>
    <lineage>
        <taxon>Eukaryota</taxon>
        <taxon>Fungi</taxon>
        <taxon>Dikarya</taxon>
        <taxon>Ascomycota</taxon>
        <taxon>Pezizomycotina</taxon>
        <taxon>Eurotiomycetes</taxon>
        <taxon>Eurotiomycetidae</taxon>
        <taxon>Eurotiales</taxon>
        <taxon>Aspergillaceae</taxon>
        <taxon>Aspergillus</taxon>
        <taxon>Aspergillus subgen. Circumdati</taxon>
    </lineage>
</organism>
<gene>
    <name evidence="1" type="ORF">BO66DRAFT_476353</name>
</gene>
<name>A0ACD1GQZ6_9EURO</name>
<proteinExistence type="predicted"/>
<keyword evidence="2" id="KW-1185">Reference proteome</keyword>
<dbReference type="EMBL" id="KZ825035">
    <property type="protein sequence ID" value="RAH63752.1"/>
    <property type="molecule type" value="Genomic_DNA"/>
</dbReference>
<protein>
    <submittedName>
        <fullName evidence="1">Polyketide synthase</fullName>
    </submittedName>
</protein>
<accession>A0ACD1GQZ6</accession>